<dbReference type="Gene3D" id="3.90.70.10">
    <property type="entry name" value="Cysteine proteinases"/>
    <property type="match status" value="1"/>
</dbReference>
<dbReference type="Pfam" id="PF03412">
    <property type="entry name" value="Peptidase_C39"/>
    <property type="match status" value="1"/>
</dbReference>
<evidence type="ECO:0000256" key="4">
    <source>
        <dbReference type="ARBA" id="ARBA00023069"/>
    </source>
</evidence>
<evidence type="ECO:0000313" key="8">
    <source>
        <dbReference type="EMBL" id="MDY3563320.1"/>
    </source>
</evidence>
<evidence type="ECO:0000259" key="7">
    <source>
        <dbReference type="PROSITE" id="PS50990"/>
    </source>
</evidence>
<dbReference type="Proteomes" id="UP001272242">
    <property type="component" value="Unassembled WGS sequence"/>
</dbReference>
<gene>
    <name evidence="8" type="ORF">R5W23_004821</name>
</gene>
<keyword evidence="9" id="KW-1185">Reference proteome</keyword>
<comment type="subcellular location">
    <subcellularLocation>
        <location evidence="1">Cell projection</location>
        <location evidence="1">Cilium</location>
    </subcellularLocation>
    <subcellularLocation>
        <location evidence="2">Cytoplasm</location>
    </subcellularLocation>
</comment>
<feature type="transmembrane region" description="Helical" evidence="6">
    <location>
        <begin position="39"/>
        <end position="60"/>
    </location>
</feature>
<keyword evidence="5" id="KW-0966">Cell projection</keyword>
<dbReference type="PROSITE" id="PS50990">
    <property type="entry name" value="PEPTIDASE_C39"/>
    <property type="match status" value="1"/>
</dbReference>
<feature type="domain" description="Peptidase C39" evidence="7">
    <location>
        <begin position="259"/>
        <end position="383"/>
    </location>
</feature>
<evidence type="ECO:0000256" key="3">
    <source>
        <dbReference type="ARBA" id="ARBA00022490"/>
    </source>
</evidence>
<sequence length="719" mass="76902">MSWWLAAGCFVAFLGVALDKAVAGHTSCGCFGRVVVPPWYTVAFDAAAILLLALCAAGVSVGPSVAGRRWRVAALAVTGLGLSVGLAGAFRSAPRSFGGEQVLAEGETIRLSPDEWLGHSFPLAQYIDGGDRLTSGEWVVMFYHADCPKCQSALPLYVGLARQLADASSRTRVALVEMPPFTERETRPAGRDAAFFQARLSARHRWVLNPPLFLLLKDGIVTKATNSPAVLLQEVGTVIALSDEAIDSPRLFPDYRRIRREAFLKEIACGPLALIAVFDALGVPVTPAEADQLIGEAGNEGIDLLRLKQLAEARGLHTLGVEVSPDKLKRMGHKAIVRLNKVGFAAVTGFVPDGVLVSQPLRAPGAVPESVFERMFGQEGVALLVSRTPLDRSELGLGPDETAGGGKQGPRIRLSRSLVTAGRIHLSNWQAELTITNDGTAPLVINEIEADCRCFSAAADAKEIPPGGSTKLRVRGTETRLGSFTYSLTLRTNQLPTGTVTVPVRGYLEQPVGFETPALQLRDRLPNRPVACEVGLDIPPTLRPEQLRVEVPAGAPLTADVRPTAAGRHALVVRSAGVPTVGWHRWQIKVFADKAEQKLASSFHLAVEVMPEIDLSVPSAHVPDSELDREWSRKVVAKVHTGVAAAGGWNVAWRDPKLHDVLAIQQAGGGDTLSITLKPTGAAPRHRGRAELVVETAGVQRVFHLYLGDAAFGAEGTRE</sequence>
<protein>
    <submittedName>
        <fullName evidence="8">DUF1573 domain-containing protein</fullName>
    </submittedName>
</protein>
<organism evidence="8 9">
    <name type="scientific">Gemmata algarum</name>
    <dbReference type="NCBI Taxonomy" id="2975278"/>
    <lineage>
        <taxon>Bacteria</taxon>
        <taxon>Pseudomonadati</taxon>
        <taxon>Planctomycetota</taxon>
        <taxon>Planctomycetia</taxon>
        <taxon>Gemmatales</taxon>
        <taxon>Gemmataceae</taxon>
        <taxon>Gemmata</taxon>
    </lineage>
</organism>
<dbReference type="SUPFAM" id="SSF52833">
    <property type="entry name" value="Thioredoxin-like"/>
    <property type="match status" value="1"/>
</dbReference>
<evidence type="ECO:0000256" key="1">
    <source>
        <dbReference type="ARBA" id="ARBA00004138"/>
    </source>
</evidence>
<dbReference type="InterPro" id="IPR005074">
    <property type="entry name" value="Peptidase_C39"/>
</dbReference>
<keyword evidence="6" id="KW-0472">Membrane</keyword>
<feature type="transmembrane region" description="Helical" evidence="6">
    <location>
        <begin position="72"/>
        <end position="90"/>
    </location>
</feature>
<evidence type="ECO:0000256" key="2">
    <source>
        <dbReference type="ARBA" id="ARBA00004496"/>
    </source>
</evidence>
<evidence type="ECO:0000256" key="6">
    <source>
        <dbReference type="SAM" id="Phobius"/>
    </source>
</evidence>
<dbReference type="InterPro" id="IPR013783">
    <property type="entry name" value="Ig-like_fold"/>
</dbReference>
<keyword evidence="3" id="KW-0963">Cytoplasm</keyword>
<dbReference type="InterPro" id="IPR053879">
    <property type="entry name" value="HYDIN_VesB_CFA65-like_Ig"/>
</dbReference>
<dbReference type="Pfam" id="PF22544">
    <property type="entry name" value="HYDIN_VesB_CFA65-like_Ig"/>
    <property type="match status" value="1"/>
</dbReference>
<comment type="caution">
    <text evidence="8">The sequence shown here is derived from an EMBL/GenBank/DDBJ whole genome shotgun (WGS) entry which is preliminary data.</text>
</comment>
<dbReference type="EMBL" id="JAXBLV010000235">
    <property type="protein sequence ID" value="MDY3563320.1"/>
    <property type="molecule type" value="Genomic_DNA"/>
</dbReference>
<keyword evidence="6" id="KW-0812">Transmembrane</keyword>
<name>A0ABU5F6U9_9BACT</name>
<keyword evidence="4" id="KW-0969">Cilium</keyword>
<dbReference type="Gene3D" id="2.60.40.10">
    <property type="entry name" value="Immunoglobulins"/>
    <property type="match status" value="1"/>
</dbReference>
<reference evidence="9" key="1">
    <citation type="journal article" date="2023" name="Mar. Drugs">
        <title>Gemmata algarum, a Novel Planctomycete Isolated from an Algal Mat, Displays Antimicrobial Activity.</title>
        <authorList>
            <person name="Kumar G."/>
            <person name="Kallscheuer N."/>
            <person name="Kashif M."/>
            <person name="Ahamad S."/>
            <person name="Jagadeeshwari U."/>
            <person name="Pannikurungottu S."/>
            <person name="Haufschild T."/>
            <person name="Kabuu M."/>
            <person name="Sasikala C."/>
            <person name="Jogler C."/>
            <person name="Ramana C."/>
        </authorList>
    </citation>
    <scope>NUCLEOTIDE SEQUENCE [LARGE SCALE GENOMIC DNA]</scope>
    <source>
        <strain evidence="9">JC673</strain>
    </source>
</reference>
<keyword evidence="6" id="KW-1133">Transmembrane helix</keyword>
<accession>A0ABU5F6U9</accession>
<evidence type="ECO:0000313" key="9">
    <source>
        <dbReference type="Proteomes" id="UP001272242"/>
    </source>
</evidence>
<evidence type="ECO:0000256" key="5">
    <source>
        <dbReference type="ARBA" id="ARBA00023273"/>
    </source>
</evidence>
<proteinExistence type="predicted"/>
<dbReference type="InterPro" id="IPR036249">
    <property type="entry name" value="Thioredoxin-like_sf"/>
</dbReference>